<reference evidence="2" key="1">
    <citation type="journal article" date="2015" name="PLoS Genet.">
        <title>Genome Sequence and Transcriptome Analyses of Chrysochromulina tobin: Metabolic Tools for Enhanced Algal Fitness in the Prominent Order Prymnesiales (Haptophyceae).</title>
        <authorList>
            <person name="Hovde B.T."/>
            <person name="Deodato C.R."/>
            <person name="Hunsperger H.M."/>
            <person name="Ryken S.A."/>
            <person name="Yost W."/>
            <person name="Jha R.K."/>
            <person name="Patterson J."/>
            <person name="Monnat R.J. Jr."/>
            <person name="Barlow S.B."/>
            <person name="Starkenburg S.R."/>
            <person name="Cattolico R.A."/>
        </authorList>
    </citation>
    <scope>NUCLEOTIDE SEQUENCE</scope>
    <source>
        <strain evidence="2">CCMP291</strain>
    </source>
</reference>
<evidence type="ECO:0000313" key="1">
    <source>
        <dbReference type="EMBL" id="KOO34764.1"/>
    </source>
</evidence>
<sequence length="128" mass="14187">MAKGVKPRRLAQRRREAATLIGRVARGRVTRILMLRVQSMVTARVMAVPSLPRMGSMASFGSMRSLGSMKSFRERRGSLTVPDLTGSVKHRLVARSNTLPVRGERRNERVSGLARDKAKEVSRACVIS</sequence>
<organism evidence="1 2">
    <name type="scientific">Chrysochromulina tobinii</name>
    <dbReference type="NCBI Taxonomy" id="1460289"/>
    <lineage>
        <taxon>Eukaryota</taxon>
        <taxon>Haptista</taxon>
        <taxon>Haptophyta</taxon>
        <taxon>Prymnesiophyceae</taxon>
        <taxon>Prymnesiales</taxon>
        <taxon>Chrysochromulinaceae</taxon>
        <taxon>Chrysochromulina</taxon>
    </lineage>
</organism>
<gene>
    <name evidence="1" type="ORF">Ctob_016532</name>
</gene>
<dbReference type="AlphaFoldDB" id="A0A0M0K7H9"/>
<protein>
    <submittedName>
        <fullName evidence="1">Uncharacterized protein</fullName>
    </submittedName>
</protein>
<keyword evidence="2" id="KW-1185">Reference proteome</keyword>
<comment type="caution">
    <text evidence="1">The sequence shown here is derived from an EMBL/GenBank/DDBJ whole genome shotgun (WGS) entry which is preliminary data.</text>
</comment>
<evidence type="ECO:0000313" key="2">
    <source>
        <dbReference type="Proteomes" id="UP000037460"/>
    </source>
</evidence>
<accession>A0A0M0K7H9</accession>
<dbReference type="Proteomes" id="UP000037460">
    <property type="component" value="Unassembled WGS sequence"/>
</dbReference>
<proteinExistence type="predicted"/>
<dbReference type="EMBL" id="JWZX01001101">
    <property type="protein sequence ID" value="KOO34764.1"/>
    <property type="molecule type" value="Genomic_DNA"/>
</dbReference>
<name>A0A0M0K7H9_9EUKA</name>